<evidence type="ECO:0000313" key="2">
    <source>
        <dbReference type="EMBL" id="TQF16744.1"/>
    </source>
</evidence>
<proteinExistence type="predicted"/>
<name>A0A540X7U5_9BACT</name>
<organism evidence="2 3">
    <name type="scientific">Myxococcus llanfairpwllgwyngyllgogerychwyrndrobwllllantysiliogogogochensis</name>
    <dbReference type="NCBI Taxonomy" id="2590453"/>
    <lineage>
        <taxon>Bacteria</taxon>
        <taxon>Pseudomonadati</taxon>
        <taxon>Myxococcota</taxon>
        <taxon>Myxococcia</taxon>
        <taxon>Myxococcales</taxon>
        <taxon>Cystobacterineae</taxon>
        <taxon>Myxococcaceae</taxon>
        <taxon>Myxococcus</taxon>
    </lineage>
</organism>
<gene>
    <name evidence="2" type="ORF">FJV41_06910</name>
</gene>
<protein>
    <recommendedName>
        <fullName evidence="4">Lipoprotein</fullName>
    </recommendedName>
</protein>
<keyword evidence="1" id="KW-0732">Signal</keyword>
<comment type="caution">
    <text evidence="2">The sequence shown here is derived from an EMBL/GenBank/DDBJ whole genome shotgun (WGS) entry which is preliminary data.</text>
</comment>
<evidence type="ECO:0008006" key="4">
    <source>
        <dbReference type="Google" id="ProtNLM"/>
    </source>
</evidence>
<reference evidence="2 3" key="1">
    <citation type="submission" date="2019-06" db="EMBL/GenBank/DDBJ databases">
        <authorList>
            <person name="Livingstone P."/>
            <person name="Whitworth D."/>
        </authorList>
    </citation>
    <scope>NUCLEOTIDE SEQUENCE [LARGE SCALE GENOMIC DNA]</scope>
    <source>
        <strain evidence="2 3">AM401</strain>
    </source>
</reference>
<dbReference type="EMBL" id="VIFM01000018">
    <property type="protein sequence ID" value="TQF16744.1"/>
    <property type="molecule type" value="Genomic_DNA"/>
</dbReference>
<evidence type="ECO:0000256" key="1">
    <source>
        <dbReference type="SAM" id="SignalP"/>
    </source>
</evidence>
<evidence type="ECO:0000313" key="3">
    <source>
        <dbReference type="Proteomes" id="UP000315369"/>
    </source>
</evidence>
<dbReference type="Proteomes" id="UP000315369">
    <property type="component" value="Unassembled WGS sequence"/>
</dbReference>
<keyword evidence="3" id="KW-1185">Reference proteome</keyword>
<dbReference type="AlphaFoldDB" id="A0A540X7U5"/>
<feature type="chain" id="PRO_5022068256" description="Lipoprotein" evidence="1">
    <location>
        <begin position="28"/>
        <end position="179"/>
    </location>
</feature>
<dbReference type="RefSeq" id="WP_174462819.1">
    <property type="nucleotide sequence ID" value="NZ_VIFM01000018.1"/>
</dbReference>
<accession>A0A540X7U5</accession>
<sequence>MKTQRWMQGGLLALAVLVGGLSGQAGAQVPPVTTSVVRSTPIAGEARDQVVASVVENGVRTSVNQLVTLQLVNSVTGVVVAQTHGVLTETTPLRLSYRALVADTLYARAIAYQSSTPRLVAILTVERWSPVAPSPWSEPSVCYWELEQMEKDEMPEPERPTVPTTMQVLKCIPVVHSAH</sequence>
<feature type="signal peptide" evidence="1">
    <location>
        <begin position="1"/>
        <end position="27"/>
    </location>
</feature>